<keyword evidence="2 5" id="KW-0645">Protease</keyword>
<dbReference type="CDD" id="cd06782">
    <property type="entry name" value="cpPDZ_CPP-like"/>
    <property type="match status" value="1"/>
</dbReference>
<evidence type="ECO:0000313" key="7">
    <source>
        <dbReference type="EMBL" id="OGC80987.1"/>
    </source>
</evidence>
<comment type="similarity">
    <text evidence="1 5">Belongs to the peptidase S41A family.</text>
</comment>
<reference evidence="7 8" key="1">
    <citation type="journal article" date="2016" name="Nat. Commun.">
        <title>Thousands of microbial genomes shed light on interconnected biogeochemical processes in an aquifer system.</title>
        <authorList>
            <person name="Anantharaman K."/>
            <person name="Brown C.T."/>
            <person name="Hug L.A."/>
            <person name="Sharon I."/>
            <person name="Castelle C.J."/>
            <person name="Probst A.J."/>
            <person name="Thomas B.C."/>
            <person name="Singh A."/>
            <person name="Wilkins M.J."/>
            <person name="Karaoz U."/>
            <person name="Brodie E.L."/>
            <person name="Williams K.H."/>
            <person name="Hubbard S.S."/>
            <person name="Banfield J.F."/>
        </authorList>
    </citation>
    <scope>NUCLEOTIDE SEQUENCE [LARGE SCALE GENOMIC DNA]</scope>
</reference>
<dbReference type="GO" id="GO:0004175">
    <property type="term" value="F:endopeptidase activity"/>
    <property type="evidence" value="ECO:0007669"/>
    <property type="project" value="TreeGrafter"/>
</dbReference>
<evidence type="ECO:0000256" key="1">
    <source>
        <dbReference type="ARBA" id="ARBA00009179"/>
    </source>
</evidence>
<evidence type="ECO:0000256" key="4">
    <source>
        <dbReference type="ARBA" id="ARBA00022825"/>
    </source>
</evidence>
<keyword evidence="3 5" id="KW-0378">Hydrolase</keyword>
<dbReference type="Pfam" id="PF17820">
    <property type="entry name" value="PDZ_6"/>
    <property type="match status" value="1"/>
</dbReference>
<dbReference type="InterPro" id="IPR029045">
    <property type="entry name" value="ClpP/crotonase-like_dom_sf"/>
</dbReference>
<evidence type="ECO:0000313" key="8">
    <source>
        <dbReference type="Proteomes" id="UP000176185"/>
    </source>
</evidence>
<dbReference type="GO" id="GO:0006508">
    <property type="term" value="P:proteolysis"/>
    <property type="evidence" value="ECO:0007669"/>
    <property type="project" value="UniProtKB-KW"/>
</dbReference>
<protein>
    <recommendedName>
        <fullName evidence="6">PDZ domain-containing protein</fullName>
    </recommendedName>
</protein>
<keyword evidence="4 5" id="KW-0720">Serine protease</keyword>
<comment type="caution">
    <text evidence="7">The sequence shown here is derived from an EMBL/GenBank/DDBJ whole genome shotgun (WGS) entry which is preliminary data.</text>
</comment>
<organism evidence="7 8">
    <name type="scientific">Candidatus Adlerbacteria bacterium RIFCSPLOWO2_01_FULL_51_16</name>
    <dbReference type="NCBI Taxonomy" id="1797243"/>
    <lineage>
        <taxon>Bacteria</taxon>
        <taxon>Candidatus Adleribacteriota</taxon>
    </lineage>
</organism>
<feature type="domain" description="PDZ" evidence="6">
    <location>
        <begin position="106"/>
        <end position="174"/>
    </location>
</feature>
<dbReference type="SUPFAM" id="SSF50156">
    <property type="entry name" value="PDZ domain-like"/>
    <property type="match status" value="1"/>
</dbReference>
<dbReference type="InterPro" id="IPR041489">
    <property type="entry name" value="PDZ_6"/>
</dbReference>
<dbReference type="Pfam" id="PF03572">
    <property type="entry name" value="Peptidase_S41"/>
    <property type="match status" value="1"/>
</dbReference>
<dbReference type="EMBL" id="MEWX01000009">
    <property type="protein sequence ID" value="OGC80987.1"/>
    <property type="molecule type" value="Genomic_DNA"/>
</dbReference>
<dbReference type="GO" id="GO:0008236">
    <property type="term" value="F:serine-type peptidase activity"/>
    <property type="evidence" value="ECO:0007669"/>
    <property type="project" value="UniProtKB-KW"/>
</dbReference>
<dbReference type="Proteomes" id="UP000176185">
    <property type="component" value="Unassembled WGS sequence"/>
</dbReference>
<dbReference type="InterPro" id="IPR004447">
    <property type="entry name" value="Peptidase_S41A"/>
</dbReference>
<evidence type="ECO:0000256" key="3">
    <source>
        <dbReference type="ARBA" id="ARBA00022801"/>
    </source>
</evidence>
<dbReference type="STRING" id="1797243.A2943_03135"/>
<dbReference type="PANTHER" id="PTHR32060:SF30">
    <property type="entry name" value="CARBOXY-TERMINAL PROCESSING PROTEASE CTPA"/>
    <property type="match status" value="1"/>
</dbReference>
<dbReference type="GO" id="GO:0030288">
    <property type="term" value="C:outer membrane-bounded periplasmic space"/>
    <property type="evidence" value="ECO:0007669"/>
    <property type="project" value="TreeGrafter"/>
</dbReference>
<name>A0A1F4XH29_9BACT</name>
<dbReference type="AlphaFoldDB" id="A0A1F4XH29"/>
<evidence type="ECO:0000259" key="6">
    <source>
        <dbReference type="PROSITE" id="PS50106"/>
    </source>
</evidence>
<dbReference type="SMART" id="SM00228">
    <property type="entry name" value="PDZ"/>
    <property type="match status" value="1"/>
</dbReference>
<dbReference type="Gene3D" id="3.90.226.10">
    <property type="entry name" value="2-enoyl-CoA Hydratase, Chain A, domain 1"/>
    <property type="match status" value="1"/>
</dbReference>
<dbReference type="PROSITE" id="PS50106">
    <property type="entry name" value="PDZ"/>
    <property type="match status" value="1"/>
</dbReference>
<dbReference type="InterPro" id="IPR005151">
    <property type="entry name" value="Tail-specific_protease"/>
</dbReference>
<dbReference type="Gene3D" id="3.30.750.44">
    <property type="match status" value="1"/>
</dbReference>
<dbReference type="FunFam" id="2.30.42.10:FF:000063">
    <property type="entry name" value="Peptidase, S41 family"/>
    <property type="match status" value="1"/>
</dbReference>
<dbReference type="SUPFAM" id="SSF52096">
    <property type="entry name" value="ClpP/crotonase"/>
    <property type="match status" value="1"/>
</dbReference>
<dbReference type="CDD" id="cd07560">
    <property type="entry name" value="Peptidase_S41_CPP"/>
    <property type="match status" value="1"/>
</dbReference>
<dbReference type="InterPro" id="IPR036034">
    <property type="entry name" value="PDZ_sf"/>
</dbReference>
<evidence type="ECO:0000256" key="5">
    <source>
        <dbReference type="RuleBase" id="RU004404"/>
    </source>
</evidence>
<proteinExistence type="inferred from homology"/>
<dbReference type="InterPro" id="IPR001478">
    <property type="entry name" value="PDZ"/>
</dbReference>
<dbReference type="Gene3D" id="2.30.42.10">
    <property type="match status" value="1"/>
</dbReference>
<gene>
    <name evidence="7" type="ORF">A2943_03135</name>
</gene>
<dbReference type="PANTHER" id="PTHR32060">
    <property type="entry name" value="TAIL-SPECIFIC PROTEASE"/>
    <property type="match status" value="1"/>
</dbReference>
<accession>A0A1F4XH29</accession>
<dbReference type="SMART" id="SM00245">
    <property type="entry name" value="TSPc"/>
    <property type="match status" value="1"/>
</dbReference>
<dbReference type="GO" id="GO:0007165">
    <property type="term" value="P:signal transduction"/>
    <property type="evidence" value="ECO:0007669"/>
    <property type="project" value="TreeGrafter"/>
</dbReference>
<sequence>MHRAKVKAAATLAAAALIFTAGLYLGVRQLQTGAADGSPFSSETLAPANADFSTLWKAWRVLEEDYVPTRASSTIPTETERVYGAVAGLVKSYGDPYTVFFPPKEAESFQEEISGAFEGVGMEIGERDGVLTVVAPLKNSPAEKAGVRSGDKLLLIDQTPAEHLPVDEAVQLIRGPGGTSVTLTLTRAGIKDPFKISIVRGVIEIPTINFVQRDDGIFVIELYNFSAISVNRFRDALREFVRSGGSKLIFDLRGNPGGYLEASVEMASYFLPVGETIVTEDFNKKQENVIHRSRGYNVFKDRPLKMAILVDGGSASASEILAGALQQQGVATLVGTKTFGKGSVQQLVELGGGAELKITIARWLTPNGTSISEGGLKPDIAAELTEGDVKDGKDPQRDAAVKYLLAN</sequence>
<evidence type="ECO:0000256" key="2">
    <source>
        <dbReference type="ARBA" id="ARBA00022670"/>
    </source>
</evidence>
<dbReference type="NCBIfam" id="TIGR00225">
    <property type="entry name" value="prc"/>
    <property type="match status" value="1"/>
</dbReference>